<dbReference type="InterPro" id="IPR027417">
    <property type="entry name" value="P-loop_NTPase"/>
</dbReference>
<reference evidence="5" key="1">
    <citation type="journal article" date="2019" name="Int. J. Syst. Evol. Microbiol.">
        <title>The Global Catalogue of Microorganisms (GCM) 10K type strain sequencing project: providing services to taxonomists for standard genome sequencing and annotation.</title>
        <authorList>
            <consortium name="The Broad Institute Genomics Platform"/>
            <consortium name="The Broad Institute Genome Sequencing Center for Infectious Disease"/>
            <person name="Wu L."/>
            <person name="Ma J."/>
        </authorList>
    </citation>
    <scope>NUCLEOTIDE SEQUENCE [LARGE SCALE GENOMIC DNA]</scope>
    <source>
        <strain evidence="5">CCM 8604</strain>
    </source>
</reference>
<dbReference type="Proteomes" id="UP001597036">
    <property type="component" value="Unassembled WGS sequence"/>
</dbReference>
<dbReference type="EMBL" id="JBHTHQ010000012">
    <property type="protein sequence ID" value="MFD0704546.1"/>
    <property type="molecule type" value="Genomic_DNA"/>
</dbReference>
<dbReference type="PROSITE" id="PS50893">
    <property type="entry name" value="ABC_TRANSPORTER_2"/>
    <property type="match status" value="1"/>
</dbReference>
<evidence type="ECO:0000259" key="3">
    <source>
        <dbReference type="PROSITE" id="PS50893"/>
    </source>
</evidence>
<dbReference type="Pfam" id="PF00005">
    <property type="entry name" value="ABC_tran"/>
    <property type="match status" value="1"/>
</dbReference>
<evidence type="ECO:0000256" key="1">
    <source>
        <dbReference type="ARBA" id="ARBA00022741"/>
    </source>
</evidence>
<dbReference type="InterPro" id="IPR003593">
    <property type="entry name" value="AAA+_ATPase"/>
</dbReference>
<dbReference type="GO" id="GO:0005524">
    <property type="term" value="F:ATP binding"/>
    <property type="evidence" value="ECO:0007669"/>
    <property type="project" value="UniProtKB-KW"/>
</dbReference>
<dbReference type="PANTHER" id="PTHR43790">
    <property type="entry name" value="CARBOHYDRATE TRANSPORT ATP-BINDING PROTEIN MG119-RELATED"/>
    <property type="match status" value="1"/>
</dbReference>
<dbReference type="InterPro" id="IPR003439">
    <property type="entry name" value="ABC_transporter-like_ATP-bd"/>
</dbReference>
<keyword evidence="1" id="KW-0547">Nucleotide-binding</keyword>
<dbReference type="SMART" id="SM00382">
    <property type="entry name" value="AAA"/>
    <property type="match status" value="1"/>
</dbReference>
<comment type="caution">
    <text evidence="4">The sequence shown here is derived from an EMBL/GenBank/DDBJ whole genome shotgun (WGS) entry which is preliminary data.</text>
</comment>
<dbReference type="CDD" id="cd03216">
    <property type="entry name" value="ABC_Carb_Monos_I"/>
    <property type="match status" value="1"/>
</dbReference>
<feature type="domain" description="ABC transporter" evidence="3">
    <location>
        <begin position="10"/>
        <end position="246"/>
    </location>
</feature>
<dbReference type="Gene3D" id="3.40.50.300">
    <property type="entry name" value="P-loop containing nucleotide triphosphate hydrolases"/>
    <property type="match status" value="1"/>
</dbReference>
<keyword evidence="5" id="KW-1185">Reference proteome</keyword>
<organism evidence="4 5">
    <name type="scientific">Alloscardovia venturai</name>
    <dbReference type="NCBI Taxonomy" id="1769421"/>
    <lineage>
        <taxon>Bacteria</taxon>
        <taxon>Bacillati</taxon>
        <taxon>Actinomycetota</taxon>
        <taxon>Actinomycetes</taxon>
        <taxon>Bifidobacteriales</taxon>
        <taxon>Bifidobacteriaceae</taxon>
        <taxon>Alloscardovia</taxon>
    </lineage>
</organism>
<sequence length="269" mass="29594">MTSQIHTPLLKVEDVCVTFGYIEALKDVSLTVNSHEILAIVGDNGAGKSTLLKAISGLQPPDTGTFIWKDNEVSISSVKAANDIGISATFQSADFCDNLDIAANIFLGNELHTFFGNRDDNTMHIKSRKLLHKLTSPLSTYRSMHGLSMGERQTVSIARSLLTNPELILMDEPTASLSIIQTAQVLSYIKELRNHGRTIVLVCHNLPDIFAIADRIAVMRAGQITAVHKISETSYEQIVAEIAGARTVNEEFINVDTMTVPRKIINRYN</sequence>
<dbReference type="InterPro" id="IPR050107">
    <property type="entry name" value="ABC_carbohydrate_import_ATPase"/>
</dbReference>
<dbReference type="PANTHER" id="PTHR43790:SF8">
    <property type="entry name" value="SUGAR ABC TRANSPORTER ATP-BINDING PROTEIN"/>
    <property type="match status" value="1"/>
</dbReference>
<proteinExistence type="predicted"/>
<protein>
    <submittedName>
        <fullName evidence="4">ATP-binding cassette domain-containing protein</fullName>
    </submittedName>
</protein>
<evidence type="ECO:0000256" key="2">
    <source>
        <dbReference type="ARBA" id="ARBA00022840"/>
    </source>
</evidence>
<dbReference type="SUPFAM" id="SSF52540">
    <property type="entry name" value="P-loop containing nucleoside triphosphate hydrolases"/>
    <property type="match status" value="1"/>
</dbReference>
<dbReference type="RefSeq" id="WP_377938132.1">
    <property type="nucleotide sequence ID" value="NZ_JBHTHQ010000012.1"/>
</dbReference>
<name>A0ABW2Y446_9BIFI</name>
<accession>A0ABW2Y446</accession>
<evidence type="ECO:0000313" key="4">
    <source>
        <dbReference type="EMBL" id="MFD0704546.1"/>
    </source>
</evidence>
<evidence type="ECO:0000313" key="5">
    <source>
        <dbReference type="Proteomes" id="UP001597036"/>
    </source>
</evidence>
<keyword evidence="2 4" id="KW-0067">ATP-binding</keyword>
<gene>
    <name evidence="4" type="ORF">ACFQY8_02115</name>
</gene>